<dbReference type="SUPFAM" id="SSF56327">
    <property type="entry name" value="LDH C-terminal domain-like"/>
    <property type="match status" value="1"/>
</dbReference>
<dbReference type="Gene3D" id="3.90.110.10">
    <property type="entry name" value="Lactate dehydrogenase/glycoside hydrolase, family 4, C-terminal"/>
    <property type="match status" value="1"/>
</dbReference>
<feature type="binding site" evidence="11">
    <location>
        <position position="112"/>
    </location>
    <ligand>
        <name>NAD(+)</name>
        <dbReference type="ChEBI" id="CHEBI:57540"/>
    </ligand>
</feature>
<evidence type="ECO:0000256" key="9">
    <source>
        <dbReference type="ARBA" id="ARBA00048275"/>
    </source>
</evidence>
<protein>
    <recommendedName>
        <fullName evidence="12">L-lactate dehydrogenase</fullName>
        <ecNumber evidence="12">1.1.1.27</ecNumber>
    </recommendedName>
</protein>
<dbReference type="GO" id="GO:0006089">
    <property type="term" value="P:lactate metabolic process"/>
    <property type="evidence" value="ECO:0007669"/>
    <property type="project" value="TreeGrafter"/>
</dbReference>
<feature type="domain" description="Lactate/malate dehydrogenase N-terminal" evidence="13">
    <location>
        <begin position="22"/>
        <end position="159"/>
    </location>
</feature>
<dbReference type="PRINTS" id="PR00086">
    <property type="entry name" value="LLDHDRGNASE"/>
</dbReference>
<dbReference type="PANTHER" id="PTHR43128">
    <property type="entry name" value="L-2-HYDROXYCARBOXYLATE DEHYDROGENASE (NAD(P)(+))"/>
    <property type="match status" value="1"/>
</dbReference>
<dbReference type="PROSITE" id="PS00064">
    <property type="entry name" value="L_LDH"/>
    <property type="match status" value="1"/>
</dbReference>
<dbReference type="EMBL" id="JAULUE010002051">
    <property type="protein sequence ID" value="KAK5902516.1"/>
    <property type="molecule type" value="Genomic_DNA"/>
</dbReference>
<dbReference type="AlphaFoldDB" id="A0AAN8CER4"/>
<evidence type="ECO:0000256" key="10">
    <source>
        <dbReference type="PIRSR" id="PIRSR000102-1"/>
    </source>
</evidence>
<dbReference type="GO" id="GO:0004459">
    <property type="term" value="F:L-lactate dehydrogenase (NAD+) activity"/>
    <property type="evidence" value="ECO:0007669"/>
    <property type="project" value="UniProtKB-EC"/>
</dbReference>
<evidence type="ECO:0000256" key="6">
    <source>
        <dbReference type="ARBA" id="ARBA00023002"/>
    </source>
</evidence>
<comment type="function">
    <text evidence="8">Interconverts simultaneously and stereospecifically pyruvate and lactate with concomitant interconversion of NADH and NAD(+).</text>
</comment>
<dbReference type="FunFam" id="3.90.110.10:FF:000003">
    <property type="entry name" value="L-lactate dehydrogenase A chain"/>
    <property type="match status" value="1"/>
</dbReference>
<feature type="binding site" evidence="11">
    <location>
        <position position="52"/>
    </location>
    <ligand>
        <name>NAD(+)</name>
        <dbReference type="ChEBI" id="CHEBI:57540"/>
    </ligand>
</feature>
<evidence type="ECO:0000256" key="12">
    <source>
        <dbReference type="RuleBase" id="RU000496"/>
    </source>
</evidence>
<evidence type="ECO:0000259" key="14">
    <source>
        <dbReference type="Pfam" id="PF02866"/>
    </source>
</evidence>
<comment type="pathway">
    <text evidence="2 12">Fermentation; pyruvate fermentation to lactate; (S)-lactate from pyruvate: step 1/1.</text>
</comment>
<dbReference type="InterPro" id="IPR036291">
    <property type="entry name" value="NAD(P)-bd_dom_sf"/>
</dbReference>
<dbReference type="Gene3D" id="3.40.50.720">
    <property type="entry name" value="NAD(P)-binding Rossmann-like Domain"/>
    <property type="match status" value="1"/>
</dbReference>
<name>A0AAN8CER4_9TELE</name>
<dbReference type="NCBIfam" id="TIGR01771">
    <property type="entry name" value="L-LDH-NAD"/>
    <property type="match status" value="1"/>
</dbReference>
<dbReference type="InterPro" id="IPR001236">
    <property type="entry name" value="Lactate/malate_DH_N"/>
</dbReference>
<comment type="similarity">
    <text evidence="3">Belongs to the LDH/MDH superfamily. LDH family.</text>
</comment>
<feature type="active site" description="Proton acceptor" evidence="10">
    <location>
        <position position="192"/>
    </location>
</feature>
<dbReference type="HAMAP" id="MF_00488">
    <property type="entry name" value="Lactate_dehydrog"/>
    <property type="match status" value="1"/>
</dbReference>
<dbReference type="SMR" id="A0AAN8CER4"/>
<dbReference type="InterPro" id="IPR015955">
    <property type="entry name" value="Lactate_DH/Glyco_Ohase_4_C"/>
</dbReference>
<evidence type="ECO:0000259" key="13">
    <source>
        <dbReference type="Pfam" id="PF00056"/>
    </source>
</evidence>
<dbReference type="CDD" id="cd05293">
    <property type="entry name" value="LDH_1"/>
    <property type="match status" value="1"/>
</dbReference>
<dbReference type="InterPro" id="IPR011304">
    <property type="entry name" value="L-lactate_DH"/>
</dbReference>
<comment type="subunit">
    <text evidence="4">Homotetramer.</text>
</comment>
<keyword evidence="6 12" id="KW-0560">Oxidoreductase</keyword>
<evidence type="ECO:0000256" key="2">
    <source>
        <dbReference type="ARBA" id="ARBA00004843"/>
    </source>
</evidence>
<evidence type="ECO:0000256" key="4">
    <source>
        <dbReference type="ARBA" id="ARBA00011881"/>
    </source>
</evidence>
<keyword evidence="7 11" id="KW-0520">NAD</keyword>
<dbReference type="InterPro" id="IPR001557">
    <property type="entry name" value="L-lactate/malate_DH"/>
</dbReference>
<evidence type="ECO:0000313" key="15">
    <source>
        <dbReference type="EMBL" id="KAK5902516.1"/>
    </source>
</evidence>
<dbReference type="InterPro" id="IPR022383">
    <property type="entry name" value="Lactate/malate_DH_C"/>
</dbReference>
<feature type="domain" description="Lactate/malate dehydrogenase C-terminal" evidence="14">
    <location>
        <begin position="162"/>
        <end position="322"/>
    </location>
</feature>
<dbReference type="EC" id="1.1.1.27" evidence="12"/>
<evidence type="ECO:0000256" key="11">
    <source>
        <dbReference type="PIRSR" id="PIRSR000102-3"/>
    </source>
</evidence>
<comment type="subcellular location">
    <subcellularLocation>
        <location evidence="1">Cytoplasm</location>
    </subcellularLocation>
</comment>
<dbReference type="FunFam" id="3.40.50.720:FF:000029">
    <property type="entry name" value="L-lactate dehydrogenase A chain"/>
    <property type="match status" value="1"/>
</dbReference>
<dbReference type="NCBIfam" id="NF004863">
    <property type="entry name" value="PRK06223.1"/>
    <property type="match status" value="1"/>
</dbReference>
<dbReference type="GO" id="GO:0005737">
    <property type="term" value="C:cytoplasm"/>
    <property type="evidence" value="ECO:0007669"/>
    <property type="project" value="UniProtKB-SubCell"/>
</dbReference>
<evidence type="ECO:0000313" key="16">
    <source>
        <dbReference type="Proteomes" id="UP001335648"/>
    </source>
</evidence>
<feature type="binding site" evidence="11">
    <location>
        <begin position="27"/>
        <end position="32"/>
    </location>
    <ligand>
        <name>NAD(+)</name>
        <dbReference type="ChEBI" id="CHEBI:57540"/>
    </ligand>
</feature>
<organism evidence="15 16">
    <name type="scientific">Champsocephalus esox</name>
    <name type="common">pike icefish</name>
    <dbReference type="NCBI Taxonomy" id="159716"/>
    <lineage>
        <taxon>Eukaryota</taxon>
        <taxon>Metazoa</taxon>
        <taxon>Chordata</taxon>
        <taxon>Craniata</taxon>
        <taxon>Vertebrata</taxon>
        <taxon>Euteleostomi</taxon>
        <taxon>Actinopterygii</taxon>
        <taxon>Neopterygii</taxon>
        <taxon>Teleostei</taxon>
        <taxon>Neoteleostei</taxon>
        <taxon>Acanthomorphata</taxon>
        <taxon>Eupercaria</taxon>
        <taxon>Perciformes</taxon>
        <taxon>Notothenioidei</taxon>
        <taxon>Channichthyidae</taxon>
        <taxon>Champsocephalus</taxon>
    </lineage>
</organism>
<dbReference type="PIRSF" id="PIRSF000102">
    <property type="entry name" value="Lac_mal_DH"/>
    <property type="match status" value="1"/>
</dbReference>
<keyword evidence="5" id="KW-0963">Cytoplasm</keyword>
<dbReference type="Pfam" id="PF00056">
    <property type="entry name" value="Ldh_1_N"/>
    <property type="match status" value="1"/>
</dbReference>
<dbReference type="Pfam" id="PF02866">
    <property type="entry name" value="Ldh_1_C"/>
    <property type="match status" value="1"/>
</dbReference>
<keyword evidence="16" id="KW-1185">Reference proteome</keyword>
<comment type="catalytic activity">
    <reaction evidence="9">
        <text>(S)-lactate + NAD(+) = pyruvate + NADH + H(+)</text>
        <dbReference type="Rhea" id="RHEA:23444"/>
        <dbReference type="ChEBI" id="CHEBI:15361"/>
        <dbReference type="ChEBI" id="CHEBI:15378"/>
        <dbReference type="ChEBI" id="CHEBI:16651"/>
        <dbReference type="ChEBI" id="CHEBI:57540"/>
        <dbReference type="ChEBI" id="CHEBI:57945"/>
        <dbReference type="EC" id="1.1.1.27"/>
    </reaction>
    <physiologicalReaction direction="left-to-right" evidence="9">
        <dbReference type="Rhea" id="RHEA:23445"/>
    </physiologicalReaction>
    <physiologicalReaction direction="right-to-left" evidence="9">
        <dbReference type="Rhea" id="RHEA:23446"/>
    </physiologicalReaction>
</comment>
<feature type="binding site" evidence="11">
    <location>
        <begin position="135"/>
        <end position="137"/>
    </location>
    <ligand>
        <name>NAD(+)</name>
        <dbReference type="ChEBI" id="CHEBI:57540"/>
    </ligand>
</feature>
<dbReference type="PANTHER" id="PTHR43128:SF10">
    <property type="entry name" value="L-LACTATE DEHYDROGENASE A CHAIN"/>
    <property type="match status" value="1"/>
</dbReference>
<evidence type="ECO:0000256" key="3">
    <source>
        <dbReference type="ARBA" id="ARBA00006054"/>
    </source>
</evidence>
<comment type="caution">
    <text evidence="15">The sequence shown here is derived from an EMBL/GenBank/DDBJ whole genome shotgun (WGS) entry which is preliminary data.</text>
</comment>
<evidence type="ECO:0000256" key="5">
    <source>
        <dbReference type="ARBA" id="ARBA00022490"/>
    </source>
</evidence>
<evidence type="ECO:0000256" key="8">
    <source>
        <dbReference type="ARBA" id="ARBA00033729"/>
    </source>
</evidence>
<dbReference type="InterPro" id="IPR018177">
    <property type="entry name" value="L-lactate_DH_AS"/>
</dbReference>
<dbReference type="Proteomes" id="UP001335648">
    <property type="component" value="Unassembled WGS sequence"/>
</dbReference>
<gene>
    <name evidence="15" type="ORF">CesoFtcFv8_007760</name>
</gene>
<evidence type="ECO:0000256" key="7">
    <source>
        <dbReference type="ARBA" id="ARBA00023027"/>
    </source>
</evidence>
<reference evidence="15 16" key="1">
    <citation type="journal article" date="2023" name="Mol. Biol. Evol.">
        <title>Genomics of Secondarily Temperate Adaptation in the Only Non-Antarctic Icefish.</title>
        <authorList>
            <person name="Rivera-Colon A.G."/>
            <person name="Rayamajhi N."/>
            <person name="Minhas B.F."/>
            <person name="Madrigal G."/>
            <person name="Bilyk K.T."/>
            <person name="Yoon V."/>
            <person name="Hune M."/>
            <person name="Gregory S."/>
            <person name="Cheng C.H.C."/>
            <person name="Catchen J.M."/>
        </authorList>
    </citation>
    <scope>NUCLEOTIDE SEQUENCE [LARGE SCALE GENOMIC DNA]</scope>
    <source>
        <strain evidence="15">JC2023a</strain>
    </source>
</reference>
<proteinExistence type="inferred from homology"/>
<accession>A0AAN8CER4</accession>
<dbReference type="SUPFAM" id="SSF51735">
    <property type="entry name" value="NAD(P)-binding Rossmann-fold domains"/>
    <property type="match status" value="1"/>
</dbReference>
<sequence>MSTKEKLISHVMKEEPVGSRSKVTVVGVGMVGMASAISILLKDLCDELAMVDVMEDKLKGEVMDLQHGSLFLKTKIVGDKDYSVTANSKVVVVTAGARQQEGESRLNLVQRNVNIFKFIIPNIVKYSPNCILMVVSNPVDILTYVAWKLSGFPRHRVIGSGTNLDSARFRHLIGEKLHLHPSSCHAWIVGEHGDSSVPVWSGVNVAGVSLQGLNPQMGTEGDGENWKAIHKEVVDGAYEVIKLKGYTSWAIGMSVADLVESIIKNMHKVHPVSTLVQGMHGVKDEVFLSVPCVLGNSGLTDVIHMTLKAEEEKQLQKSAETLWGVQKELTL</sequence>
<evidence type="ECO:0000256" key="1">
    <source>
        <dbReference type="ARBA" id="ARBA00004496"/>
    </source>
</evidence>